<dbReference type="InterPro" id="IPR012337">
    <property type="entry name" value="RNaseH-like_sf"/>
</dbReference>
<dbReference type="InterPro" id="IPR052055">
    <property type="entry name" value="Hepadnavirus_pol/RT"/>
</dbReference>
<dbReference type="PANTHER" id="PTHR33050:SF7">
    <property type="entry name" value="RIBONUCLEASE H"/>
    <property type="match status" value="1"/>
</dbReference>
<dbReference type="CDD" id="cd09275">
    <property type="entry name" value="RNase_HI_RT_DIRS1"/>
    <property type="match status" value="1"/>
</dbReference>
<dbReference type="STRING" id="456900.A0A151IE03"/>
<organism evidence="1 2">
    <name type="scientific">Cyphomyrmex costatus</name>
    <dbReference type="NCBI Taxonomy" id="456900"/>
    <lineage>
        <taxon>Eukaryota</taxon>
        <taxon>Metazoa</taxon>
        <taxon>Ecdysozoa</taxon>
        <taxon>Arthropoda</taxon>
        <taxon>Hexapoda</taxon>
        <taxon>Insecta</taxon>
        <taxon>Pterygota</taxon>
        <taxon>Neoptera</taxon>
        <taxon>Endopterygota</taxon>
        <taxon>Hymenoptera</taxon>
        <taxon>Apocrita</taxon>
        <taxon>Aculeata</taxon>
        <taxon>Formicoidea</taxon>
        <taxon>Formicidae</taxon>
        <taxon>Myrmicinae</taxon>
        <taxon>Cyphomyrmex</taxon>
    </lineage>
</organism>
<gene>
    <name evidence="1" type="ORF">ALC62_10486</name>
</gene>
<proteinExistence type="predicted"/>
<evidence type="ECO:0000313" key="2">
    <source>
        <dbReference type="Proteomes" id="UP000078542"/>
    </source>
</evidence>
<dbReference type="AlphaFoldDB" id="A0A151IE03"/>
<evidence type="ECO:0008006" key="3">
    <source>
        <dbReference type="Google" id="ProtNLM"/>
    </source>
</evidence>
<accession>A0A151IE03</accession>
<dbReference type="Proteomes" id="UP000078542">
    <property type="component" value="Unassembled WGS sequence"/>
</dbReference>
<reference evidence="1 2" key="1">
    <citation type="submission" date="2016-03" db="EMBL/GenBank/DDBJ databases">
        <title>Cyphomyrmex costatus WGS genome.</title>
        <authorList>
            <person name="Nygaard S."/>
            <person name="Hu H."/>
            <person name="Boomsma J."/>
            <person name="Zhang G."/>
        </authorList>
    </citation>
    <scope>NUCLEOTIDE SEQUENCE [LARGE SCALE GENOMIC DNA]</scope>
    <source>
        <strain evidence="1">MS0001</strain>
        <tissue evidence="1">Whole body</tissue>
    </source>
</reference>
<dbReference type="EMBL" id="KQ977926">
    <property type="protein sequence ID" value="KYM98797.1"/>
    <property type="molecule type" value="Genomic_DNA"/>
</dbReference>
<name>A0A151IE03_9HYME</name>
<dbReference type="SUPFAM" id="SSF53098">
    <property type="entry name" value="Ribonuclease H-like"/>
    <property type="match status" value="1"/>
</dbReference>
<dbReference type="PANTHER" id="PTHR33050">
    <property type="entry name" value="REVERSE TRANSCRIPTASE DOMAIN-CONTAINING PROTEIN"/>
    <property type="match status" value="1"/>
</dbReference>
<sequence length="308" mass="35161">MEAKNREAYQVRDKIATGKLTPGALGNSTPVYPDAVKRDSFACEIFSDASLNEWRACCGTQHTHGWWSVADRNLHINALELMAAFYALRCFARNRFNANILLRSDNTTAIAYINRFGSVQYPLLSDIARDIWQWCEKRNIHIFASYIASIDNVIADSESRIVCPDTEWSLSTQAFDLIEASFGPFEIDLFASLINTKAETYVSWFPDPGSWAVDAFSLSWHTFYFYAFPPFILLPRVLRKICDDEATGILVIPWWPSQPWFPMFRRLLISEPLIFAPSHSLLSSPSRSQHPEWRNLSLAAGKLSGKRY</sequence>
<keyword evidence="2" id="KW-1185">Reference proteome</keyword>
<evidence type="ECO:0000313" key="1">
    <source>
        <dbReference type="EMBL" id="KYM98797.1"/>
    </source>
</evidence>
<protein>
    <recommendedName>
        <fullName evidence="3">RNase H type-1 domain-containing protein</fullName>
    </recommendedName>
</protein>